<dbReference type="SUPFAM" id="SSF103025">
    <property type="entry name" value="Folate-binding domain"/>
    <property type="match status" value="1"/>
</dbReference>
<dbReference type="SUPFAM" id="SSF101790">
    <property type="entry name" value="Aminomethyltransferase beta-barrel domain"/>
    <property type="match status" value="1"/>
</dbReference>
<dbReference type="InterPro" id="IPR045179">
    <property type="entry name" value="YgfZ/GcvT"/>
</dbReference>
<feature type="domain" description="tRNA-modifying protein YgfZ-like beta-barrel" evidence="1">
    <location>
        <begin position="233"/>
        <end position="303"/>
    </location>
</feature>
<dbReference type="RefSeq" id="WP_289363848.1">
    <property type="nucleotide sequence ID" value="NZ_JAUCBP010000002.1"/>
</dbReference>
<dbReference type="InterPro" id="IPR048451">
    <property type="entry name" value="YgfZ_barrel"/>
</dbReference>
<comment type="caution">
    <text evidence="2">The sequence shown here is derived from an EMBL/GenBank/DDBJ whole genome shotgun (WGS) entry which is preliminary data.</text>
</comment>
<dbReference type="InterPro" id="IPR017703">
    <property type="entry name" value="YgfZ/GCV_T_CS"/>
</dbReference>
<proteinExistence type="predicted"/>
<keyword evidence="3" id="KW-1185">Reference proteome</keyword>
<gene>
    <name evidence="2" type="primary">ygfZ</name>
    <name evidence="2" type="ORF">QTP81_03910</name>
</gene>
<dbReference type="NCBIfam" id="NF007110">
    <property type="entry name" value="PRK09559.1"/>
    <property type="match status" value="1"/>
</dbReference>
<protein>
    <submittedName>
        <fullName evidence="2">tRNA-modifying protein YgfZ</fullName>
    </submittedName>
</protein>
<dbReference type="Pfam" id="PF21130">
    <property type="entry name" value="YgfZ_barrel"/>
    <property type="match status" value="1"/>
</dbReference>
<dbReference type="EMBL" id="JAUCBP010000002">
    <property type="protein sequence ID" value="MDM7859749.1"/>
    <property type="molecule type" value="Genomic_DNA"/>
</dbReference>
<dbReference type="PANTHER" id="PTHR22602">
    <property type="entry name" value="TRANSFERASE CAF17, MITOCHONDRIAL-RELATED"/>
    <property type="match status" value="1"/>
</dbReference>
<dbReference type="Gene3D" id="3.30.70.1630">
    <property type="match status" value="1"/>
</dbReference>
<dbReference type="Gene3D" id="2.40.30.160">
    <property type="match status" value="1"/>
</dbReference>
<evidence type="ECO:0000313" key="2">
    <source>
        <dbReference type="EMBL" id="MDM7859749.1"/>
    </source>
</evidence>
<dbReference type="PANTHER" id="PTHR22602:SF0">
    <property type="entry name" value="TRANSFERASE CAF17, MITOCHONDRIAL-RELATED"/>
    <property type="match status" value="1"/>
</dbReference>
<organism evidence="2 3">
    <name type="scientific">Alteromonas arenosi</name>
    <dbReference type="NCBI Taxonomy" id="3055817"/>
    <lineage>
        <taxon>Bacteria</taxon>
        <taxon>Pseudomonadati</taxon>
        <taxon>Pseudomonadota</taxon>
        <taxon>Gammaproteobacteria</taxon>
        <taxon>Alteromonadales</taxon>
        <taxon>Alteromonadaceae</taxon>
        <taxon>Alteromonas/Salinimonas group</taxon>
        <taxon>Alteromonas</taxon>
    </lineage>
</organism>
<dbReference type="InterPro" id="IPR029043">
    <property type="entry name" value="GcvT/YgfZ_C"/>
</dbReference>
<accession>A0ABT7SU77</accession>
<reference evidence="2 3" key="1">
    <citation type="submission" date="2023-06" db="EMBL/GenBank/DDBJ databases">
        <title>Alteromonas sp. ASW11-36 isolated from intertidal sand.</title>
        <authorList>
            <person name="Li Y."/>
        </authorList>
    </citation>
    <scope>NUCLEOTIDE SEQUENCE [LARGE SCALE GENOMIC DNA]</scope>
    <source>
        <strain evidence="2 3">ASW11-36</strain>
    </source>
</reference>
<evidence type="ECO:0000313" key="3">
    <source>
        <dbReference type="Proteomes" id="UP001234343"/>
    </source>
</evidence>
<dbReference type="Gene3D" id="3.30.70.1400">
    <property type="entry name" value="Aminomethyltransferase beta-barrel domains"/>
    <property type="match status" value="1"/>
</dbReference>
<name>A0ABT7SU77_9ALTE</name>
<dbReference type="NCBIfam" id="TIGR03317">
    <property type="entry name" value="ygfZ_signature"/>
    <property type="match status" value="1"/>
</dbReference>
<sequence>MHLQLPENFVVELTNLGLIALTGEQKEEYLQGQITTNVQLLSETQGMLACHCDFKGKMWNSGWLVKHSETLYFTAQQSALGKSLAELNKYGVFSKVDIVDASNDIRLWGFYGPQAKKQLERAFGELNDDHMAVTATENRWVLTLKGPTGSRFIVATPATMPLPDDCVASLANEPQSSWNCLDAVAGIAAIHSQTSNEFVPQMLNMQALGAIDFNKGCYMGQEVVARTKYLGKNKRAAYLLTGTVKNNEQALTIAPGDILEKAIDDNWRRGGSVLHVGFTDNQVWLLAVLSNDSRVGEILRLKEAPDTQLTISELPYSID</sequence>
<evidence type="ECO:0000259" key="1">
    <source>
        <dbReference type="Pfam" id="PF21130"/>
    </source>
</evidence>
<dbReference type="Proteomes" id="UP001234343">
    <property type="component" value="Unassembled WGS sequence"/>
</dbReference>